<dbReference type="AlphaFoldDB" id="A0A2T7E5U7"/>
<reference evidence="1 2" key="1">
    <citation type="submission" date="2018-04" db="EMBL/GenBank/DDBJ databases">
        <title>WGS assembly of Panicum hallii var. hallii HAL2.</title>
        <authorList>
            <person name="Lovell J."/>
            <person name="Jenkins J."/>
            <person name="Lowry D."/>
            <person name="Mamidi S."/>
            <person name="Sreedasyam A."/>
            <person name="Weng X."/>
            <person name="Barry K."/>
            <person name="Bonette J."/>
            <person name="Campitelli B."/>
            <person name="Daum C."/>
            <person name="Gordon S."/>
            <person name="Gould B."/>
            <person name="Lipzen A."/>
            <person name="MacQueen A."/>
            <person name="Palacio-Mejia J."/>
            <person name="Plott C."/>
            <person name="Shakirov E."/>
            <person name="Shu S."/>
            <person name="Yoshinaga Y."/>
            <person name="Zane M."/>
            <person name="Rokhsar D."/>
            <person name="Grimwood J."/>
            <person name="Schmutz J."/>
            <person name="Juenger T."/>
        </authorList>
    </citation>
    <scope>NUCLEOTIDE SEQUENCE [LARGE SCALE GENOMIC DNA]</scope>
    <source>
        <strain evidence="2">cv. HAL2</strain>
    </source>
</reference>
<organism evidence="1 2">
    <name type="scientific">Panicum hallii var. hallii</name>
    <dbReference type="NCBI Taxonomy" id="1504633"/>
    <lineage>
        <taxon>Eukaryota</taxon>
        <taxon>Viridiplantae</taxon>
        <taxon>Streptophyta</taxon>
        <taxon>Embryophyta</taxon>
        <taxon>Tracheophyta</taxon>
        <taxon>Spermatophyta</taxon>
        <taxon>Magnoliopsida</taxon>
        <taxon>Liliopsida</taxon>
        <taxon>Poales</taxon>
        <taxon>Poaceae</taxon>
        <taxon>PACMAD clade</taxon>
        <taxon>Panicoideae</taxon>
        <taxon>Panicodae</taxon>
        <taxon>Paniceae</taxon>
        <taxon>Panicinae</taxon>
        <taxon>Panicum</taxon>
        <taxon>Panicum sect. Panicum</taxon>
    </lineage>
</organism>
<gene>
    <name evidence="1" type="ORF">GQ55_3G049100</name>
</gene>
<evidence type="ECO:0000313" key="1">
    <source>
        <dbReference type="EMBL" id="PUZ63200.1"/>
    </source>
</evidence>
<name>A0A2T7E5U7_9POAL</name>
<sequence length="94" mass="10280">MLACSVLHPSLRLPAEACSTDLVSSSQRVAVRYNQLDALDPCTASAAAAFVYLRRNMPCPQALHGVLRRRAGILAGSIRSRRARLQLRSEVAYN</sequence>
<keyword evidence="2" id="KW-1185">Reference proteome</keyword>
<dbReference type="Proteomes" id="UP000244336">
    <property type="component" value="Chromosome 3"/>
</dbReference>
<evidence type="ECO:0000313" key="2">
    <source>
        <dbReference type="Proteomes" id="UP000244336"/>
    </source>
</evidence>
<dbReference type="EMBL" id="CM009751">
    <property type="protein sequence ID" value="PUZ63200.1"/>
    <property type="molecule type" value="Genomic_DNA"/>
</dbReference>
<protein>
    <submittedName>
        <fullName evidence="1">Uncharacterized protein</fullName>
    </submittedName>
</protein>
<proteinExistence type="predicted"/>
<accession>A0A2T7E5U7</accession>
<dbReference type="Gramene" id="PUZ63200">
    <property type="protein sequence ID" value="PUZ63200"/>
    <property type="gene ID" value="GQ55_3G049100"/>
</dbReference>